<dbReference type="InterPro" id="IPR022272">
    <property type="entry name" value="Lipocalin_CS"/>
</dbReference>
<dbReference type="PROSITE" id="PS00213">
    <property type="entry name" value="LIPOCALIN"/>
    <property type="match status" value="1"/>
</dbReference>
<comment type="caution">
    <text evidence="2">The sequence shown here is derived from an EMBL/GenBank/DDBJ whole genome shotgun (WGS) entry which is preliminary data.</text>
</comment>
<accession>A0A820KN54</accession>
<organism evidence="2 3">
    <name type="scientific">Adineta steineri</name>
    <dbReference type="NCBI Taxonomy" id="433720"/>
    <lineage>
        <taxon>Eukaryota</taxon>
        <taxon>Metazoa</taxon>
        <taxon>Spiralia</taxon>
        <taxon>Gnathifera</taxon>
        <taxon>Rotifera</taxon>
        <taxon>Eurotatoria</taxon>
        <taxon>Bdelloidea</taxon>
        <taxon>Adinetida</taxon>
        <taxon>Adinetidae</taxon>
        <taxon>Adineta</taxon>
    </lineage>
</organism>
<evidence type="ECO:0000256" key="1">
    <source>
        <dbReference type="SAM" id="MobiDB-lite"/>
    </source>
</evidence>
<protein>
    <submittedName>
        <fullName evidence="2">Uncharacterized protein</fullName>
    </submittedName>
</protein>
<name>A0A820KN54_9BILA</name>
<evidence type="ECO:0000313" key="2">
    <source>
        <dbReference type="EMBL" id="CAF4345208.1"/>
    </source>
</evidence>
<dbReference type="Proteomes" id="UP000663844">
    <property type="component" value="Unassembled WGS sequence"/>
</dbReference>
<dbReference type="EMBL" id="CAJOAZ010020326">
    <property type="protein sequence ID" value="CAF4345208.1"/>
    <property type="molecule type" value="Genomic_DNA"/>
</dbReference>
<proteinExistence type="predicted"/>
<sequence length="136" mass="14800">MASSSSLNNDDARIPVDETSHLNTQPQQNFQTIIRSGPRHSISWGFPGRWGTVIKIDLAEDPNESITSSTVTNDADAVPNSTSPAIPLRRRVRNLVRPTPETDDSHKLLGEWRATAIAGNDISSSCLYTAGICSQK</sequence>
<gene>
    <name evidence="2" type="ORF">OXD698_LOCUS48458</name>
</gene>
<reference evidence="2" key="1">
    <citation type="submission" date="2021-02" db="EMBL/GenBank/DDBJ databases">
        <authorList>
            <person name="Nowell W R."/>
        </authorList>
    </citation>
    <scope>NUCLEOTIDE SEQUENCE</scope>
</reference>
<feature type="non-terminal residue" evidence="2">
    <location>
        <position position="1"/>
    </location>
</feature>
<dbReference type="AlphaFoldDB" id="A0A820KN54"/>
<evidence type="ECO:0000313" key="3">
    <source>
        <dbReference type="Proteomes" id="UP000663844"/>
    </source>
</evidence>
<feature type="region of interest" description="Disordered" evidence="1">
    <location>
        <begin position="64"/>
        <end position="84"/>
    </location>
</feature>
<feature type="region of interest" description="Disordered" evidence="1">
    <location>
        <begin position="1"/>
        <end position="27"/>
    </location>
</feature>
<feature type="compositionally biased region" description="Basic and acidic residues" evidence="1">
    <location>
        <begin position="10"/>
        <end position="20"/>
    </location>
</feature>